<comment type="similarity">
    <text evidence="1 3">Belongs to the short-chain dehydrogenases/reductases (SDR) family.</text>
</comment>
<name>A0A511MFH8_9NOCA</name>
<keyword evidence="2" id="KW-0560">Oxidoreductase</keyword>
<dbReference type="InterPro" id="IPR036291">
    <property type="entry name" value="NAD(P)-bd_dom_sf"/>
</dbReference>
<dbReference type="AlphaFoldDB" id="A0A511MFH8"/>
<dbReference type="FunFam" id="3.40.50.720:FF:000047">
    <property type="entry name" value="NADP-dependent L-serine/L-allo-threonine dehydrogenase"/>
    <property type="match status" value="1"/>
</dbReference>
<keyword evidence="5" id="KW-1185">Reference proteome</keyword>
<evidence type="ECO:0000256" key="3">
    <source>
        <dbReference type="RuleBase" id="RU000363"/>
    </source>
</evidence>
<dbReference type="PANTHER" id="PTHR43669">
    <property type="entry name" value="5-KETO-D-GLUCONATE 5-REDUCTASE"/>
    <property type="match status" value="1"/>
</dbReference>
<protein>
    <submittedName>
        <fullName evidence="4">Oxidoreductase</fullName>
    </submittedName>
</protein>
<reference evidence="4 5" key="1">
    <citation type="submission" date="2019-07" db="EMBL/GenBank/DDBJ databases">
        <title>Whole genome shotgun sequence of Nocardia ninae NBRC 108245.</title>
        <authorList>
            <person name="Hosoyama A."/>
            <person name="Uohara A."/>
            <person name="Ohji S."/>
            <person name="Ichikawa N."/>
        </authorList>
    </citation>
    <scope>NUCLEOTIDE SEQUENCE [LARGE SCALE GENOMIC DNA]</scope>
    <source>
        <strain evidence="4 5">NBRC 108245</strain>
    </source>
</reference>
<comment type="caution">
    <text evidence="4">The sequence shown here is derived from an EMBL/GenBank/DDBJ whole genome shotgun (WGS) entry which is preliminary data.</text>
</comment>
<organism evidence="4 5">
    <name type="scientific">Nocardia ninae NBRC 108245</name>
    <dbReference type="NCBI Taxonomy" id="1210091"/>
    <lineage>
        <taxon>Bacteria</taxon>
        <taxon>Bacillati</taxon>
        <taxon>Actinomycetota</taxon>
        <taxon>Actinomycetes</taxon>
        <taxon>Mycobacteriales</taxon>
        <taxon>Nocardiaceae</taxon>
        <taxon>Nocardia</taxon>
    </lineage>
</organism>
<dbReference type="PRINTS" id="PR00080">
    <property type="entry name" value="SDRFAMILY"/>
</dbReference>
<evidence type="ECO:0000256" key="2">
    <source>
        <dbReference type="ARBA" id="ARBA00023002"/>
    </source>
</evidence>
<dbReference type="SUPFAM" id="SSF51735">
    <property type="entry name" value="NAD(P)-binding Rossmann-fold domains"/>
    <property type="match status" value="1"/>
</dbReference>
<evidence type="ECO:0000313" key="4">
    <source>
        <dbReference type="EMBL" id="GEM39171.1"/>
    </source>
</evidence>
<proteinExistence type="inferred from homology"/>
<dbReference type="Gene3D" id="3.40.50.720">
    <property type="entry name" value="NAD(P)-binding Rossmann-like Domain"/>
    <property type="match status" value="1"/>
</dbReference>
<evidence type="ECO:0000256" key="1">
    <source>
        <dbReference type="ARBA" id="ARBA00006484"/>
    </source>
</evidence>
<dbReference type="Pfam" id="PF00106">
    <property type="entry name" value="adh_short"/>
    <property type="match status" value="1"/>
</dbReference>
<dbReference type="EMBL" id="BJXA01000022">
    <property type="protein sequence ID" value="GEM39171.1"/>
    <property type="molecule type" value="Genomic_DNA"/>
</dbReference>
<accession>A0A511MFH8</accession>
<dbReference type="InterPro" id="IPR002347">
    <property type="entry name" value="SDR_fam"/>
</dbReference>
<dbReference type="PRINTS" id="PR00081">
    <property type="entry name" value="GDHRDH"/>
</dbReference>
<dbReference type="PANTHER" id="PTHR43669:SF3">
    <property type="entry name" value="ALCOHOL DEHYDROGENASE, PUTATIVE (AFU_ORTHOLOGUE AFUA_3G03445)-RELATED"/>
    <property type="match status" value="1"/>
</dbReference>
<dbReference type="Proteomes" id="UP000321424">
    <property type="component" value="Unassembled WGS sequence"/>
</dbReference>
<dbReference type="GO" id="GO:0016616">
    <property type="term" value="F:oxidoreductase activity, acting on the CH-OH group of donors, NAD or NADP as acceptor"/>
    <property type="evidence" value="ECO:0007669"/>
    <property type="project" value="UniProtKB-ARBA"/>
</dbReference>
<gene>
    <name evidence="4" type="ORF">NN4_36900</name>
</gene>
<sequence length="257" mass="26787">MTSTNVVVMTNNLTGRVAVVTGASSGIGAATAQRLAADGAKVALLGRRKDRLEKLAAEIGGEVLAVEADVAVQQSILDAAATVRAAFGPVDLVVANAGVMLPAPFESAHTDEWDQMVATNINGLLYTGRAFIDDLLAAAGKGERADLVHVGSVGGHMVFPNYGVYDATKAAVAHLTRNLRAEFGPRGVRVKNVEPGFVTTELGAGMRDEDQKVVLAEWRGQLETLVSEDIADAIGYAVAAPTRVNVAEMIVVPTQQG</sequence>
<evidence type="ECO:0000313" key="5">
    <source>
        <dbReference type="Proteomes" id="UP000321424"/>
    </source>
</evidence>